<dbReference type="InterPro" id="IPR011989">
    <property type="entry name" value="ARM-like"/>
</dbReference>
<sequence length="518" mass="55010">MIAARVIGRQHSFMRHQGSPVSSRRTSSKDVQTLCCSSAFSAVWRFLEIPWSRLSSCLALSIQKGHSTLRWQSLPPGHGEALSSMLEVSELFQWRAASSGCKEVSLQALCCGLARILGDCELQSPTARRQALAALAGLTAGNAAAMAHAEEASKQLLTDALPSLRCAGLLSMLRLGRWGAAEQMTDLLQDTDQVVRLTAEKALMEMAMRNASAAQAIGRTVVQMLRSTQAAVRLHSTRVLGCCVVKQASEGESQVYAEALVSAMILGNPEAWARDREELAARCAAVDVLHLLAAQESQKQLLQDLLVRAAAVLDVGPSKGTWSNLAEFLKVVARNQSASVVVCERLASPNPLVRRAALGILPMVFHGTVGETAETTQALQSLSSHQSPAVRTAALDGFAALAPRDGALRSAALQAASAALCDSDGRVCVQAANMVPLLMARRGHPETVTAALRSLAAPNAHNRRVGAEVLAQVAAQDDHCVTRSLGLRLEDQDAGVRSAAGKALADLLVLSDREDVLH</sequence>
<accession>A0A1Q9F1I9</accession>
<evidence type="ECO:0000313" key="2">
    <source>
        <dbReference type="Proteomes" id="UP000186817"/>
    </source>
</evidence>
<organism evidence="1 2">
    <name type="scientific">Symbiodinium microadriaticum</name>
    <name type="common">Dinoflagellate</name>
    <name type="synonym">Zooxanthella microadriatica</name>
    <dbReference type="NCBI Taxonomy" id="2951"/>
    <lineage>
        <taxon>Eukaryota</taxon>
        <taxon>Sar</taxon>
        <taxon>Alveolata</taxon>
        <taxon>Dinophyceae</taxon>
        <taxon>Suessiales</taxon>
        <taxon>Symbiodiniaceae</taxon>
        <taxon>Symbiodinium</taxon>
    </lineage>
</organism>
<evidence type="ECO:0000313" key="1">
    <source>
        <dbReference type="EMBL" id="OLQ13511.1"/>
    </source>
</evidence>
<dbReference type="SUPFAM" id="SSF48371">
    <property type="entry name" value="ARM repeat"/>
    <property type="match status" value="1"/>
</dbReference>
<comment type="caution">
    <text evidence="1">The sequence shown here is derived from an EMBL/GenBank/DDBJ whole genome shotgun (WGS) entry which is preliminary data.</text>
</comment>
<protein>
    <submittedName>
        <fullName evidence="1">Uncharacterized protein</fullName>
    </submittedName>
</protein>
<keyword evidence="2" id="KW-1185">Reference proteome</keyword>
<name>A0A1Q9F1I9_SYMMI</name>
<dbReference type="AlphaFoldDB" id="A0A1Q9F1I9"/>
<reference evidence="1 2" key="1">
    <citation type="submission" date="2016-02" db="EMBL/GenBank/DDBJ databases">
        <title>Genome analysis of coral dinoflagellate symbionts highlights evolutionary adaptations to a symbiotic lifestyle.</title>
        <authorList>
            <person name="Aranda M."/>
            <person name="Li Y."/>
            <person name="Liew Y.J."/>
            <person name="Baumgarten S."/>
            <person name="Simakov O."/>
            <person name="Wilson M."/>
            <person name="Piel J."/>
            <person name="Ashoor H."/>
            <person name="Bougouffa S."/>
            <person name="Bajic V.B."/>
            <person name="Ryu T."/>
            <person name="Ravasi T."/>
            <person name="Bayer T."/>
            <person name="Micklem G."/>
            <person name="Kim H."/>
            <person name="Bhak J."/>
            <person name="Lajeunesse T.C."/>
            <person name="Voolstra C.R."/>
        </authorList>
    </citation>
    <scope>NUCLEOTIDE SEQUENCE [LARGE SCALE GENOMIC DNA]</scope>
    <source>
        <strain evidence="1 2">CCMP2467</strain>
    </source>
</reference>
<dbReference type="Proteomes" id="UP000186817">
    <property type="component" value="Unassembled WGS sequence"/>
</dbReference>
<gene>
    <name evidence="1" type="ORF">AK812_SmicGene2457</name>
</gene>
<dbReference type="Gene3D" id="1.25.10.10">
    <property type="entry name" value="Leucine-rich Repeat Variant"/>
    <property type="match status" value="2"/>
</dbReference>
<dbReference type="EMBL" id="LSRX01000027">
    <property type="protein sequence ID" value="OLQ13511.1"/>
    <property type="molecule type" value="Genomic_DNA"/>
</dbReference>
<dbReference type="InterPro" id="IPR016024">
    <property type="entry name" value="ARM-type_fold"/>
</dbReference>
<dbReference type="OrthoDB" id="10401974at2759"/>
<proteinExistence type="predicted"/>